<dbReference type="AlphaFoldDB" id="A0A1H2XPS5"/>
<dbReference type="EMBL" id="FNMY01000004">
    <property type="protein sequence ID" value="SDW94912.1"/>
    <property type="molecule type" value="Genomic_DNA"/>
</dbReference>
<gene>
    <name evidence="1" type="ORF">SAMN04487892_2765</name>
</gene>
<dbReference type="OrthoDB" id="8910160at2"/>
<evidence type="ECO:0000313" key="2">
    <source>
        <dbReference type="Proteomes" id="UP000199592"/>
    </source>
</evidence>
<dbReference type="NCBIfam" id="NF033831">
    <property type="entry name" value="sce7725_fam"/>
    <property type="match status" value="1"/>
</dbReference>
<dbReference type="RefSeq" id="WP_090297749.1">
    <property type="nucleotide sequence ID" value="NZ_FNKI01000003.1"/>
</dbReference>
<dbReference type="STRING" id="1073328.SAMN05216294_2771"/>
<organism evidence="1 2">
    <name type="scientific">Flagellimonas zhangzhouensis</name>
    <dbReference type="NCBI Taxonomy" id="1073328"/>
    <lineage>
        <taxon>Bacteria</taxon>
        <taxon>Pseudomonadati</taxon>
        <taxon>Bacteroidota</taxon>
        <taxon>Flavobacteriia</taxon>
        <taxon>Flavobacteriales</taxon>
        <taxon>Flavobacteriaceae</taxon>
        <taxon>Flagellimonas</taxon>
    </lineage>
</organism>
<protein>
    <recommendedName>
        <fullName evidence="3">Sce7725 family protein</fullName>
    </recommendedName>
</protein>
<dbReference type="Proteomes" id="UP000199592">
    <property type="component" value="Unassembled WGS sequence"/>
</dbReference>
<accession>A0A1H2XPS5</accession>
<dbReference type="InterPro" id="IPR047727">
    <property type="entry name" value="Sce7725-like"/>
</dbReference>
<reference evidence="2" key="1">
    <citation type="submission" date="2016-10" db="EMBL/GenBank/DDBJ databases">
        <authorList>
            <person name="Varghese N."/>
            <person name="Submissions S."/>
        </authorList>
    </citation>
    <scope>NUCLEOTIDE SEQUENCE [LARGE SCALE GENOMIC DNA]</scope>
    <source>
        <strain evidence="2">DSM 25030</strain>
    </source>
</reference>
<sequence>MYYPLLRARQFELIALRDLANTNTSQGTIVPILEPVKESFNNLNIALSTFSTTGQQAFLIVNPLVGEMTGDRDVFLEYLQQGQFSIGRAFYYRNNADYILTAITDYGLGDCMVICQNDLNPDDSEFMRLVEFASVQSIVVEDPGRNRALDRYVRSLGKTYIRLDDFFEKQQRNSDFLDIHEHRFSEEHLHYANESFSGFSDYTVLPSEFSDSGSTPRAVVIHLTYMKADNQIWIRHFTSDTNDSIANVQGKFAEAAEKAVGFCRANGFNNAAITELEDYYDRQHYPGLGTVKKISIKNHLLILQDYLSHH</sequence>
<keyword evidence="2" id="KW-1185">Reference proteome</keyword>
<proteinExistence type="predicted"/>
<evidence type="ECO:0008006" key="3">
    <source>
        <dbReference type="Google" id="ProtNLM"/>
    </source>
</evidence>
<evidence type="ECO:0000313" key="1">
    <source>
        <dbReference type="EMBL" id="SDW94912.1"/>
    </source>
</evidence>
<name>A0A1H2XPS5_9FLAO</name>